<sequence length="145" mass="16775">MSSIAFIHIVQGITIEHINLSDDTIAKKKISFAKILKTGFLDPIKTSSPAGRKHKKNQKTNPKFFTERSEIYQTIQKKRKSYVFSDLTENVKLHDLLLIERPYKWDNYSKKITSYDASTGQTFSIKKNHIFSISNILVLFVPIRL</sequence>
<gene>
    <name evidence="1" type="ORF">LEP1GSC133_1356</name>
</gene>
<proteinExistence type="predicted"/>
<dbReference type="STRING" id="1192866.LEP1GSC133_1356"/>
<name>M6WHB7_LEPBO</name>
<reference evidence="1 2" key="1">
    <citation type="submission" date="2013-01" db="EMBL/GenBank/DDBJ databases">
        <authorList>
            <person name="Harkins D.M."/>
            <person name="Durkin A.S."/>
            <person name="Brinkac L.M."/>
            <person name="Haft D.H."/>
            <person name="Selengut J.D."/>
            <person name="Sanka R."/>
            <person name="DePew J."/>
            <person name="Purushe J."/>
            <person name="Picardeau M."/>
            <person name="Werts C."/>
            <person name="Goarant C."/>
            <person name="Vinetz J.M."/>
            <person name="Sutton G.G."/>
            <person name="Nierman W.C."/>
            <person name="Fouts D.E."/>
        </authorList>
    </citation>
    <scope>NUCLEOTIDE SEQUENCE [LARGE SCALE GENOMIC DNA]</scope>
    <source>
        <strain evidence="1 2">200901868</strain>
    </source>
</reference>
<dbReference type="Proteomes" id="UP000012159">
    <property type="component" value="Unassembled WGS sequence"/>
</dbReference>
<comment type="caution">
    <text evidence="1">The sequence shown here is derived from an EMBL/GenBank/DDBJ whole genome shotgun (WGS) entry which is preliminary data.</text>
</comment>
<evidence type="ECO:0000313" key="1">
    <source>
        <dbReference type="EMBL" id="EMO61153.1"/>
    </source>
</evidence>
<dbReference type="AlphaFoldDB" id="M6WHB7"/>
<protein>
    <submittedName>
        <fullName evidence="1">Uncharacterized protein</fullName>
    </submittedName>
</protein>
<accession>M6WHB7</accession>
<organism evidence="1 2">
    <name type="scientific">Leptospira borgpetersenii serovar Pomona str. 200901868</name>
    <dbReference type="NCBI Taxonomy" id="1192866"/>
    <lineage>
        <taxon>Bacteria</taxon>
        <taxon>Pseudomonadati</taxon>
        <taxon>Spirochaetota</taxon>
        <taxon>Spirochaetia</taxon>
        <taxon>Leptospirales</taxon>
        <taxon>Leptospiraceae</taxon>
        <taxon>Leptospira</taxon>
    </lineage>
</organism>
<dbReference type="EMBL" id="AKWF02000106">
    <property type="protein sequence ID" value="EMO61153.1"/>
    <property type="molecule type" value="Genomic_DNA"/>
</dbReference>
<evidence type="ECO:0000313" key="2">
    <source>
        <dbReference type="Proteomes" id="UP000012159"/>
    </source>
</evidence>